<evidence type="ECO:0000256" key="3">
    <source>
        <dbReference type="ARBA" id="ARBA00022679"/>
    </source>
</evidence>
<dbReference type="EC" id="2.3.1.275" evidence="10"/>
<keyword evidence="5 10" id="KW-1133">Transmembrane helix</keyword>
<keyword evidence="2 10" id="KW-0444">Lipid biosynthesis</keyword>
<dbReference type="PATRIC" id="fig|1703775.3.peg.390"/>
<feature type="transmembrane region" description="Helical" evidence="10">
    <location>
        <begin position="6"/>
        <end position="28"/>
    </location>
</feature>
<dbReference type="GO" id="GO:0008654">
    <property type="term" value="P:phospholipid biosynthetic process"/>
    <property type="evidence" value="ECO:0007669"/>
    <property type="project" value="UniProtKB-UniRule"/>
</dbReference>
<comment type="function">
    <text evidence="10">Catalyzes the transfer of an acyl group from acyl-phosphate (acyl-PO(4)) to glycerol-3-phosphate (G3P) to form lysophosphatidic acid (LPA). This enzyme utilizes acyl-phosphate as fatty acyl donor, but not acyl-CoA or acyl-ACP.</text>
</comment>
<feature type="transmembrane region" description="Helical" evidence="10">
    <location>
        <begin position="49"/>
        <end position="72"/>
    </location>
</feature>
<dbReference type="GO" id="GO:0043772">
    <property type="term" value="F:acyl-phosphate glycerol-3-phosphate acyltransferase activity"/>
    <property type="evidence" value="ECO:0007669"/>
    <property type="project" value="UniProtKB-UniRule"/>
</dbReference>
<evidence type="ECO:0000313" key="12">
    <source>
        <dbReference type="Proteomes" id="UP000051861"/>
    </source>
</evidence>
<keyword evidence="7 10" id="KW-0472">Membrane</keyword>
<keyword evidence="4 10" id="KW-0812">Transmembrane</keyword>
<dbReference type="NCBIfam" id="TIGR00023">
    <property type="entry name" value="glycerol-3-phosphate 1-O-acyltransferase PlsY"/>
    <property type="match status" value="1"/>
</dbReference>
<comment type="pathway">
    <text evidence="10">Lipid metabolism; phospholipid metabolism.</text>
</comment>
<comment type="similarity">
    <text evidence="10">Belongs to the PlsY family.</text>
</comment>
<dbReference type="AlphaFoldDB" id="A0A0S7XTA6"/>
<dbReference type="Pfam" id="PF02660">
    <property type="entry name" value="G3P_acyltransf"/>
    <property type="match status" value="1"/>
</dbReference>
<keyword evidence="3 10" id="KW-0808">Transferase</keyword>
<dbReference type="EMBL" id="LIZX01000106">
    <property type="protein sequence ID" value="KPJ65680.1"/>
    <property type="molecule type" value="Genomic_DNA"/>
</dbReference>
<evidence type="ECO:0000313" key="11">
    <source>
        <dbReference type="EMBL" id="KPJ65680.1"/>
    </source>
</evidence>
<evidence type="ECO:0000256" key="8">
    <source>
        <dbReference type="ARBA" id="ARBA00023209"/>
    </source>
</evidence>
<comment type="subcellular location">
    <subcellularLocation>
        <location evidence="10">Cell membrane</location>
        <topology evidence="10">Multi-pass membrane protein</topology>
    </subcellularLocation>
</comment>
<protein>
    <recommendedName>
        <fullName evidence="10">Glycerol-3-phosphate acyltransferase</fullName>
    </recommendedName>
    <alternativeName>
        <fullName evidence="10">Acyl-PO4 G3P acyltransferase</fullName>
    </alternativeName>
    <alternativeName>
        <fullName evidence="10">Acyl-phosphate--glycerol-3-phosphate acyltransferase</fullName>
    </alternativeName>
    <alternativeName>
        <fullName evidence="10">G3P acyltransferase</fullName>
        <shortName evidence="10">GPAT</shortName>
        <ecNumber evidence="10">2.3.1.275</ecNumber>
    </alternativeName>
    <alternativeName>
        <fullName evidence="10">Lysophosphatidic acid synthase</fullName>
        <shortName evidence="10">LPA synthase</shortName>
    </alternativeName>
</protein>
<accession>A0A0S7XTA6</accession>
<feature type="transmembrane region" description="Helical" evidence="10">
    <location>
        <begin position="111"/>
        <end position="132"/>
    </location>
</feature>
<dbReference type="UniPathway" id="UPA00085"/>
<evidence type="ECO:0000256" key="7">
    <source>
        <dbReference type="ARBA" id="ARBA00023136"/>
    </source>
</evidence>
<organism evidence="11 12">
    <name type="scientific">candidate division WOR-1 bacterium DG_54_3</name>
    <dbReference type="NCBI Taxonomy" id="1703775"/>
    <lineage>
        <taxon>Bacteria</taxon>
        <taxon>Bacillati</taxon>
        <taxon>Saganbacteria</taxon>
    </lineage>
</organism>
<dbReference type="SMART" id="SM01207">
    <property type="entry name" value="G3P_acyltransf"/>
    <property type="match status" value="1"/>
</dbReference>
<sequence length="198" mass="21470">MVVMINLLIPAGYLIGAIPFGYLIAKIWNVDIRRSGSGNIGATNVFRSLGLFPGLMVFALDLAKGTFAIYLAQQMTDLPWVIILTGLATILGHMYSIFLKFKGGRGVSTSLGVLLGIAPDIFIGTLIFAALVIFITRYVSVASMITPILVTVAFFTLKRPLPYTLTAGMVAILIIIRHASNLKRLLEKTEPRVGEKDA</sequence>
<comment type="subunit">
    <text evidence="10">Probably interacts with PlsX.</text>
</comment>
<evidence type="ECO:0000256" key="6">
    <source>
        <dbReference type="ARBA" id="ARBA00023098"/>
    </source>
</evidence>
<keyword evidence="1 10" id="KW-1003">Cell membrane</keyword>
<evidence type="ECO:0000256" key="4">
    <source>
        <dbReference type="ARBA" id="ARBA00022692"/>
    </source>
</evidence>
<feature type="transmembrane region" description="Helical" evidence="10">
    <location>
        <begin position="163"/>
        <end position="180"/>
    </location>
</feature>
<keyword evidence="8 10" id="KW-0594">Phospholipid biosynthesis</keyword>
<comment type="caution">
    <text evidence="11">The sequence shown here is derived from an EMBL/GenBank/DDBJ whole genome shotgun (WGS) entry which is preliminary data.</text>
</comment>
<reference evidence="11 12" key="1">
    <citation type="journal article" date="2015" name="Microbiome">
        <title>Genomic resolution of linkages in carbon, nitrogen, and sulfur cycling among widespread estuary sediment bacteria.</title>
        <authorList>
            <person name="Baker B.J."/>
            <person name="Lazar C.S."/>
            <person name="Teske A.P."/>
            <person name="Dick G.J."/>
        </authorList>
    </citation>
    <scope>NUCLEOTIDE SEQUENCE [LARGE SCALE GENOMIC DNA]</scope>
    <source>
        <strain evidence="11">DG_54_3</strain>
    </source>
</reference>
<feature type="transmembrane region" description="Helical" evidence="10">
    <location>
        <begin position="138"/>
        <end position="156"/>
    </location>
</feature>
<evidence type="ECO:0000256" key="5">
    <source>
        <dbReference type="ARBA" id="ARBA00022989"/>
    </source>
</evidence>
<feature type="transmembrane region" description="Helical" evidence="10">
    <location>
        <begin position="78"/>
        <end position="99"/>
    </location>
</feature>
<comment type="catalytic activity">
    <reaction evidence="10">
        <text>an acyl phosphate + sn-glycerol 3-phosphate = a 1-acyl-sn-glycero-3-phosphate + phosphate</text>
        <dbReference type="Rhea" id="RHEA:34075"/>
        <dbReference type="ChEBI" id="CHEBI:43474"/>
        <dbReference type="ChEBI" id="CHEBI:57597"/>
        <dbReference type="ChEBI" id="CHEBI:57970"/>
        <dbReference type="ChEBI" id="CHEBI:59918"/>
        <dbReference type="EC" id="2.3.1.275"/>
    </reaction>
</comment>
<evidence type="ECO:0000256" key="1">
    <source>
        <dbReference type="ARBA" id="ARBA00022475"/>
    </source>
</evidence>
<dbReference type="GO" id="GO:0005886">
    <property type="term" value="C:plasma membrane"/>
    <property type="evidence" value="ECO:0007669"/>
    <property type="project" value="UniProtKB-SubCell"/>
</dbReference>
<proteinExistence type="inferred from homology"/>
<dbReference type="HAMAP" id="MF_01043">
    <property type="entry name" value="PlsY"/>
    <property type="match status" value="1"/>
</dbReference>
<dbReference type="PANTHER" id="PTHR30309:SF0">
    <property type="entry name" value="GLYCEROL-3-PHOSPHATE ACYLTRANSFERASE-RELATED"/>
    <property type="match status" value="1"/>
</dbReference>
<keyword evidence="6 10" id="KW-0443">Lipid metabolism</keyword>
<evidence type="ECO:0000256" key="10">
    <source>
        <dbReference type="HAMAP-Rule" id="MF_01043"/>
    </source>
</evidence>
<dbReference type="PANTHER" id="PTHR30309">
    <property type="entry name" value="INNER MEMBRANE PROTEIN YGIH"/>
    <property type="match status" value="1"/>
</dbReference>
<evidence type="ECO:0000256" key="9">
    <source>
        <dbReference type="ARBA" id="ARBA00023264"/>
    </source>
</evidence>
<name>A0A0S7XTA6_UNCSA</name>
<keyword evidence="9 10" id="KW-1208">Phospholipid metabolism</keyword>
<gene>
    <name evidence="10" type="primary">plsY</name>
    <name evidence="11" type="ORF">AMJ44_09740</name>
</gene>
<dbReference type="InterPro" id="IPR003811">
    <property type="entry name" value="G3P_acylTferase_PlsY"/>
</dbReference>
<evidence type="ECO:0000256" key="2">
    <source>
        <dbReference type="ARBA" id="ARBA00022516"/>
    </source>
</evidence>
<dbReference type="Proteomes" id="UP000051861">
    <property type="component" value="Unassembled WGS sequence"/>
</dbReference>